<name>A0A348ALK2_9FIRM</name>
<evidence type="ECO:0000313" key="3">
    <source>
        <dbReference type="EMBL" id="BBB91950.1"/>
    </source>
</evidence>
<keyword evidence="4" id="KW-1185">Reference proteome</keyword>
<gene>
    <name evidence="3" type="ORF">MAMMFC1_02635</name>
</gene>
<dbReference type="PANTHER" id="PTHR43798:SF31">
    <property type="entry name" value="AB HYDROLASE SUPERFAMILY PROTEIN YCLE"/>
    <property type="match status" value="1"/>
</dbReference>
<dbReference type="InterPro" id="IPR000073">
    <property type="entry name" value="AB_hydrolase_1"/>
</dbReference>
<dbReference type="AlphaFoldDB" id="A0A348ALK2"/>
<dbReference type="PRINTS" id="PR00111">
    <property type="entry name" value="ABHYDROLASE"/>
</dbReference>
<dbReference type="InterPro" id="IPR029058">
    <property type="entry name" value="AB_hydrolase_fold"/>
</dbReference>
<dbReference type="OrthoDB" id="9773293at2"/>
<protein>
    <submittedName>
        <fullName evidence="3">Arylesterase</fullName>
        <ecNumber evidence="3">3.1.1.2</ecNumber>
    </submittedName>
</protein>
<dbReference type="EMBL" id="AP018449">
    <property type="protein sequence ID" value="BBB91950.1"/>
    <property type="molecule type" value="Genomic_DNA"/>
</dbReference>
<dbReference type="PANTHER" id="PTHR43798">
    <property type="entry name" value="MONOACYLGLYCEROL LIPASE"/>
    <property type="match status" value="1"/>
</dbReference>
<dbReference type="GO" id="GO:0004064">
    <property type="term" value="F:arylesterase activity"/>
    <property type="evidence" value="ECO:0007669"/>
    <property type="project" value="UniProtKB-EC"/>
</dbReference>
<dbReference type="KEGG" id="mana:MAMMFC1_02635"/>
<dbReference type="EC" id="3.1.1.2" evidence="3"/>
<dbReference type="GO" id="GO:0016020">
    <property type="term" value="C:membrane"/>
    <property type="evidence" value="ECO:0007669"/>
    <property type="project" value="TreeGrafter"/>
</dbReference>
<dbReference type="Gene3D" id="3.40.50.1820">
    <property type="entry name" value="alpha/beta hydrolase"/>
    <property type="match status" value="1"/>
</dbReference>
<dbReference type="SUPFAM" id="SSF53474">
    <property type="entry name" value="alpha/beta-Hydrolases"/>
    <property type="match status" value="1"/>
</dbReference>
<evidence type="ECO:0000313" key="4">
    <source>
        <dbReference type="Proteomes" id="UP000276437"/>
    </source>
</evidence>
<dbReference type="InterPro" id="IPR050266">
    <property type="entry name" value="AB_hydrolase_sf"/>
</dbReference>
<keyword evidence="1 3" id="KW-0378">Hydrolase</keyword>
<feature type="domain" description="AB hydrolase-1" evidence="2">
    <location>
        <begin position="24"/>
        <end position="254"/>
    </location>
</feature>
<evidence type="ECO:0000256" key="1">
    <source>
        <dbReference type="ARBA" id="ARBA00022801"/>
    </source>
</evidence>
<organism evidence="3 4">
    <name type="scientific">Methylomusa anaerophila</name>
    <dbReference type="NCBI Taxonomy" id="1930071"/>
    <lineage>
        <taxon>Bacteria</taxon>
        <taxon>Bacillati</taxon>
        <taxon>Bacillota</taxon>
        <taxon>Negativicutes</taxon>
        <taxon>Selenomonadales</taxon>
        <taxon>Sporomusaceae</taxon>
        <taxon>Methylomusa</taxon>
    </lineage>
</organism>
<dbReference type="Proteomes" id="UP000276437">
    <property type="component" value="Chromosome"/>
</dbReference>
<proteinExistence type="predicted"/>
<dbReference type="Pfam" id="PF00561">
    <property type="entry name" value="Abhydrolase_1"/>
    <property type="match status" value="1"/>
</dbReference>
<reference evidence="3 4" key="1">
    <citation type="journal article" date="2018" name="Int. J. Syst. Evol. Microbiol.">
        <title>Methylomusa anaerophila gen. nov., sp. nov., an anaerobic methanol-utilizing bacterium isolated from a microbial fuel cell.</title>
        <authorList>
            <person name="Amano N."/>
            <person name="Yamamuro A."/>
            <person name="Miyahara M."/>
            <person name="Kouzuma A."/>
            <person name="Abe T."/>
            <person name="Watanabe K."/>
        </authorList>
    </citation>
    <scope>NUCLEOTIDE SEQUENCE [LARGE SCALE GENOMIC DNA]</scope>
    <source>
        <strain evidence="3 4">MMFC1</strain>
    </source>
</reference>
<sequence>MPYIQVEEGVRIFVEDLNLCSEQTVLFIHGWPANHKMFEYQFNQLPKCDIRCIGMDIRGFGKSDKPWHGYCYNTLADDVRCVIEAFGLENITLLGFSVGGAIATRYMARHSGYGVAKLALASSATPLFTRRQDYPFAIPVAEVNKLISQTYTDRPKMISDFGDTFFASSLSCEFKNWFNGLGLEASGHATASLAISLRDEDLRRDARQIRIPTAIFHGVHDQIVPFPSAEETHRYIRNSILIPFEFSGHGLVIDERDKFNYCLAEFVNT</sequence>
<dbReference type="RefSeq" id="WP_126308904.1">
    <property type="nucleotide sequence ID" value="NZ_AP018449.1"/>
</dbReference>
<accession>A0A348ALK2</accession>
<evidence type="ECO:0000259" key="2">
    <source>
        <dbReference type="Pfam" id="PF00561"/>
    </source>
</evidence>